<accession>A0A919CDY5</accession>
<dbReference type="RefSeq" id="WP_189827973.1">
    <property type="nucleotide sequence ID" value="NZ_BMVC01000019.1"/>
</dbReference>
<comment type="caution">
    <text evidence="1">The sequence shown here is derived from an EMBL/GenBank/DDBJ whole genome shotgun (WGS) entry which is preliminary data.</text>
</comment>
<proteinExistence type="predicted"/>
<reference evidence="1" key="1">
    <citation type="journal article" date="2014" name="Int. J. Syst. Evol. Microbiol.">
        <title>Complete genome sequence of Corynebacterium casei LMG S-19264T (=DSM 44701T), isolated from a smear-ripened cheese.</title>
        <authorList>
            <consortium name="US DOE Joint Genome Institute (JGI-PGF)"/>
            <person name="Walter F."/>
            <person name="Albersmeier A."/>
            <person name="Kalinowski J."/>
            <person name="Ruckert C."/>
        </authorList>
    </citation>
    <scope>NUCLEOTIDE SEQUENCE</scope>
    <source>
        <strain evidence="1">JCM 4637</strain>
    </source>
</reference>
<protein>
    <submittedName>
        <fullName evidence="1">Uncharacterized protein</fullName>
    </submittedName>
</protein>
<dbReference type="EMBL" id="BMVC01000019">
    <property type="protein sequence ID" value="GHD13319.1"/>
    <property type="molecule type" value="Genomic_DNA"/>
</dbReference>
<evidence type="ECO:0000313" key="2">
    <source>
        <dbReference type="Proteomes" id="UP000638353"/>
    </source>
</evidence>
<organism evidence="1 2">
    <name type="scientific">Streptomyces finlayi</name>
    <dbReference type="NCBI Taxonomy" id="67296"/>
    <lineage>
        <taxon>Bacteria</taxon>
        <taxon>Bacillati</taxon>
        <taxon>Actinomycetota</taxon>
        <taxon>Actinomycetes</taxon>
        <taxon>Kitasatosporales</taxon>
        <taxon>Streptomycetaceae</taxon>
        <taxon>Streptomyces</taxon>
    </lineage>
</organism>
<evidence type="ECO:0000313" key="1">
    <source>
        <dbReference type="EMBL" id="GHD13319.1"/>
    </source>
</evidence>
<dbReference type="AlphaFoldDB" id="A0A919CDY5"/>
<dbReference type="Proteomes" id="UP000638353">
    <property type="component" value="Unassembled WGS sequence"/>
</dbReference>
<sequence length="136" mass="15101">MNLRVQTPPSSARTAAAVRAYAAFRDQRQPHYYRYALLRLGDPDAARRCVQETLDELALLWSEVLVSAHPAAVAWQLLGQRVNDARSRAGCPPEPQRDTELLSQEMSLSRAEISTVTGLDEAAVASHLLQAARRHQ</sequence>
<gene>
    <name evidence="1" type="ORF">GCM10010334_71310</name>
</gene>
<reference evidence="1" key="2">
    <citation type="submission" date="2020-09" db="EMBL/GenBank/DDBJ databases">
        <authorList>
            <person name="Sun Q."/>
            <person name="Ohkuma M."/>
        </authorList>
    </citation>
    <scope>NUCLEOTIDE SEQUENCE</scope>
    <source>
        <strain evidence="1">JCM 4637</strain>
    </source>
</reference>
<name>A0A919CDY5_9ACTN</name>